<feature type="transmembrane region" description="Helical" evidence="2">
    <location>
        <begin position="89"/>
        <end position="110"/>
    </location>
</feature>
<dbReference type="RefSeq" id="WP_343889197.1">
    <property type="nucleotide sequence ID" value="NZ_BAAAEH010000017.1"/>
</dbReference>
<feature type="transmembrane region" description="Helical" evidence="2">
    <location>
        <begin position="176"/>
        <end position="195"/>
    </location>
</feature>
<comment type="caution">
    <text evidence="3">The sequence shown here is derived from an EMBL/GenBank/DDBJ whole genome shotgun (WGS) entry which is preliminary data.</text>
</comment>
<feature type="region of interest" description="Disordered" evidence="1">
    <location>
        <begin position="118"/>
        <end position="172"/>
    </location>
</feature>
<feature type="compositionally biased region" description="Basic and acidic residues" evidence="1">
    <location>
        <begin position="156"/>
        <end position="172"/>
    </location>
</feature>
<keyword evidence="2" id="KW-0812">Transmembrane</keyword>
<evidence type="ECO:0000256" key="2">
    <source>
        <dbReference type="SAM" id="Phobius"/>
    </source>
</evidence>
<keyword evidence="2" id="KW-0472">Membrane</keyword>
<gene>
    <name evidence="3" type="ORF">ABC974_24885</name>
</gene>
<reference evidence="3 4" key="1">
    <citation type="submission" date="2024-05" db="EMBL/GenBank/DDBJ databases">
        <authorList>
            <person name="Liu Q."/>
            <person name="Xin Y.-H."/>
        </authorList>
    </citation>
    <scope>NUCLEOTIDE SEQUENCE [LARGE SCALE GENOMIC DNA]</scope>
    <source>
        <strain evidence="3 4">CGMCC 1.10181</strain>
    </source>
</reference>
<evidence type="ECO:0000256" key="1">
    <source>
        <dbReference type="SAM" id="MobiDB-lite"/>
    </source>
</evidence>
<protein>
    <submittedName>
        <fullName evidence="3">Uncharacterized protein</fullName>
    </submittedName>
</protein>
<dbReference type="EMBL" id="JBDIME010000035">
    <property type="protein sequence ID" value="MEN2792888.1"/>
    <property type="molecule type" value="Genomic_DNA"/>
</dbReference>
<dbReference type="Proteomes" id="UP001419910">
    <property type="component" value="Unassembled WGS sequence"/>
</dbReference>
<organism evidence="3 4">
    <name type="scientific">Sphingomonas oligophenolica</name>
    <dbReference type="NCBI Taxonomy" id="301154"/>
    <lineage>
        <taxon>Bacteria</taxon>
        <taxon>Pseudomonadati</taxon>
        <taxon>Pseudomonadota</taxon>
        <taxon>Alphaproteobacteria</taxon>
        <taxon>Sphingomonadales</taxon>
        <taxon>Sphingomonadaceae</taxon>
        <taxon>Sphingomonas</taxon>
    </lineage>
</organism>
<sequence>MNLRFIDWIWHVRGSLALAPEQSSDEAFGRLDPLFRQPGTCHDRTKDTLTFCKKDQAAQDKMSVFDGGVLQVEKGVAGPVLRYHLTSRALLFCFLAPLLFLGFAQLTIALGKLEKPSTEAAGKSGKASDGAKKSEKKHAALPQNPIDKALGSPAPEKPKIEGADESEKEKKKYSPTAAYVFAGIFAALYLIGRILEDRLVKARFKKRLLGS</sequence>
<keyword evidence="4" id="KW-1185">Reference proteome</keyword>
<name>A0ABU9YAQ4_9SPHN</name>
<accession>A0ABU9YAQ4</accession>
<evidence type="ECO:0000313" key="3">
    <source>
        <dbReference type="EMBL" id="MEN2792888.1"/>
    </source>
</evidence>
<feature type="compositionally biased region" description="Low complexity" evidence="1">
    <location>
        <begin position="119"/>
        <end position="128"/>
    </location>
</feature>
<proteinExistence type="predicted"/>
<keyword evidence="2" id="KW-1133">Transmembrane helix</keyword>
<evidence type="ECO:0000313" key="4">
    <source>
        <dbReference type="Proteomes" id="UP001419910"/>
    </source>
</evidence>